<gene>
    <name evidence="1" type="ORF">E2C01_061884</name>
</gene>
<dbReference type="AlphaFoldDB" id="A0A5B7HGJ7"/>
<dbReference type="Proteomes" id="UP000324222">
    <property type="component" value="Unassembled WGS sequence"/>
</dbReference>
<name>A0A5B7HGJ7_PORTR</name>
<proteinExistence type="predicted"/>
<reference evidence="1 2" key="1">
    <citation type="submission" date="2019-05" db="EMBL/GenBank/DDBJ databases">
        <title>Another draft genome of Portunus trituberculatus and its Hox gene families provides insights of decapod evolution.</title>
        <authorList>
            <person name="Jeong J.-H."/>
            <person name="Song I."/>
            <person name="Kim S."/>
            <person name="Choi T."/>
            <person name="Kim D."/>
            <person name="Ryu S."/>
            <person name="Kim W."/>
        </authorList>
    </citation>
    <scope>NUCLEOTIDE SEQUENCE [LARGE SCALE GENOMIC DNA]</scope>
    <source>
        <tissue evidence="1">Muscle</tissue>
    </source>
</reference>
<comment type="caution">
    <text evidence="1">The sequence shown here is derived from an EMBL/GenBank/DDBJ whole genome shotgun (WGS) entry which is preliminary data.</text>
</comment>
<accession>A0A5B7HGJ7</accession>
<organism evidence="1 2">
    <name type="scientific">Portunus trituberculatus</name>
    <name type="common">Swimming crab</name>
    <name type="synonym">Neptunus trituberculatus</name>
    <dbReference type="NCBI Taxonomy" id="210409"/>
    <lineage>
        <taxon>Eukaryota</taxon>
        <taxon>Metazoa</taxon>
        <taxon>Ecdysozoa</taxon>
        <taxon>Arthropoda</taxon>
        <taxon>Crustacea</taxon>
        <taxon>Multicrustacea</taxon>
        <taxon>Malacostraca</taxon>
        <taxon>Eumalacostraca</taxon>
        <taxon>Eucarida</taxon>
        <taxon>Decapoda</taxon>
        <taxon>Pleocyemata</taxon>
        <taxon>Brachyura</taxon>
        <taxon>Eubrachyura</taxon>
        <taxon>Portunoidea</taxon>
        <taxon>Portunidae</taxon>
        <taxon>Portuninae</taxon>
        <taxon>Portunus</taxon>
    </lineage>
</organism>
<protein>
    <submittedName>
        <fullName evidence="1">Uncharacterized protein</fullName>
    </submittedName>
</protein>
<evidence type="ECO:0000313" key="2">
    <source>
        <dbReference type="Proteomes" id="UP000324222"/>
    </source>
</evidence>
<keyword evidence="2" id="KW-1185">Reference proteome</keyword>
<dbReference type="EMBL" id="VSRR010026630">
    <property type="protein sequence ID" value="MPC67704.1"/>
    <property type="molecule type" value="Genomic_DNA"/>
</dbReference>
<sequence length="68" mass="8226">MFTLPFQVCYPPRMTDLWPAQRPLRRPRPPYHPSWATLRSRRRRWTIPTTHAKRLPLTTAAWGAWRDT</sequence>
<evidence type="ECO:0000313" key="1">
    <source>
        <dbReference type="EMBL" id="MPC67704.1"/>
    </source>
</evidence>